<feature type="transmembrane region" description="Helical" evidence="16">
    <location>
        <begin position="49"/>
        <end position="65"/>
    </location>
</feature>
<dbReference type="Pfam" id="PF03982">
    <property type="entry name" value="DAGAT"/>
    <property type="match status" value="1"/>
</dbReference>
<comment type="caution">
    <text evidence="16">Lacks conserved residue(s) required for the propagation of feature annotation.</text>
</comment>
<dbReference type="GeneID" id="33563923"/>
<dbReference type="OrthoDB" id="264532at2759"/>
<keyword evidence="18" id="KW-1185">Reference proteome</keyword>
<reference evidence="17 18" key="1">
    <citation type="submission" date="2016-07" db="EMBL/GenBank/DDBJ databases">
        <title>Pervasive Adenine N6-methylation of Active Genes in Fungi.</title>
        <authorList>
            <consortium name="DOE Joint Genome Institute"/>
            <person name="Mondo S.J."/>
            <person name="Dannebaum R.O."/>
            <person name="Kuo R.C."/>
            <person name="Labutti K."/>
            <person name="Haridas S."/>
            <person name="Kuo A."/>
            <person name="Salamov A."/>
            <person name="Ahrendt S.R."/>
            <person name="Lipzen A."/>
            <person name="Sullivan W."/>
            <person name="Andreopoulos W.B."/>
            <person name="Clum A."/>
            <person name="Lindquist E."/>
            <person name="Daum C."/>
            <person name="Ramamoorthy G.K."/>
            <person name="Gryganskyi A."/>
            <person name="Culley D."/>
            <person name="Magnuson J.K."/>
            <person name="James T.Y."/>
            <person name="O'Malley M.A."/>
            <person name="Stajich J.E."/>
            <person name="Spatafora J.W."/>
            <person name="Visel A."/>
            <person name="Grigoriev I.V."/>
        </authorList>
    </citation>
    <scope>NUCLEOTIDE SEQUENCE [LARGE SCALE GENOMIC DNA]</scope>
    <source>
        <strain evidence="17 18">NRRL 3116</strain>
    </source>
</reference>
<dbReference type="Proteomes" id="UP000193648">
    <property type="component" value="Unassembled WGS sequence"/>
</dbReference>
<proteinExistence type="inferred from homology"/>
<comment type="similarity">
    <text evidence="4 16">Belongs to the diacylglycerol acyltransferase family.</text>
</comment>
<evidence type="ECO:0000256" key="15">
    <source>
        <dbReference type="ARBA" id="ARBA00048109"/>
    </source>
</evidence>
<dbReference type="GO" id="GO:0019432">
    <property type="term" value="P:triglyceride biosynthetic process"/>
    <property type="evidence" value="ECO:0007669"/>
    <property type="project" value="UniProtKB-UniRule"/>
</dbReference>
<evidence type="ECO:0000256" key="3">
    <source>
        <dbReference type="ARBA" id="ARBA00005189"/>
    </source>
</evidence>
<dbReference type="EMBL" id="MCFF01000022">
    <property type="protein sequence ID" value="ORZ13917.1"/>
    <property type="molecule type" value="Genomic_DNA"/>
</dbReference>
<keyword evidence="13 16" id="KW-0472">Membrane</keyword>
<dbReference type="EC" id="2.3.1.20" evidence="5 16"/>
<keyword evidence="14 16" id="KW-0012">Acyltransferase</keyword>
<dbReference type="InParanoid" id="A0A1Y2GKN6"/>
<evidence type="ECO:0000256" key="12">
    <source>
        <dbReference type="ARBA" id="ARBA00023098"/>
    </source>
</evidence>
<organism evidence="17 18">
    <name type="scientific">Lobosporangium transversale</name>
    <dbReference type="NCBI Taxonomy" id="64571"/>
    <lineage>
        <taxon>Eukaryota</taxon>
        <taxon>Fungi</taxon>
        <taxon>Fungi incertae sedis</taxon>
        <taxon>Mucoromycota</taxon>
        <taxon>Mortierellomycotina</taxon>
        <taxon>Mortierellomycetes</taxon>
        <taxon>Mortierellales</taxon>
        <taxon>Mortierellaceae</taxon>
        <taxon>Lobosporangium</taxon>
    </lineage>
</organism>
<dbReference type="AlphaFoldDB" id="A0A1Y2GKN6"/>
<dbReference type="FunCoup" id="A0A1Y2GKN6">
    <property type="interactions" value="106"/>
</dbReference>
<dbReference type="InterPro" id="IPR007130">
    <property type="entry name" value="DAGAT"/>
</dbReference>
<dbReference type="GO" id="GO:0005789">
    <property type="term" value="C:endoplasmic reticulum membrane"/>
    <property type="evidence" value="ECO:0007669"/>
    <property type="project" value="UniProtKB-SubCell"/>
</dbReference>
<comment type="pathway">
    <text evidence="2 16">Glycerolipid metabolism; triacylglycerol biosynthesis.</text>
</comment>
<dbReference type="GO" id="GO:0006071">
    <property type="term" value="P:glycerol metabolic process"/>
    <property type="evidence" value="ECO:0007669"/>
    <property type="project" value="UniProtKB-UniRule"/>
</dbReference>
<gene>
    <name evidence="17" type="ORF">BCR41DRAFT_337572</name>
</gene>
<evidence type="ECO:0000256" key="6">
    <source>
        <dbReference type="ARBA" id="ARBA00022516"/>
    </source>
</evidence>
<dbReference type="UniPathway" id="UPA00282"/>
<comment type="pathway">
    <text evidence="3">Lipid metabolism.</text>
</comment>
<dbReference type="PANTHER" id="PTHR12317">
    <property type="entry name" value="DIACYLGLYCEROL O-ACYLTRANSFERASE"/>
    <property type="match status" value="1"/>
</dbReference>
<sequence>MNDSHSKMPIFAPISLPIKRRLQTAAVLFWMTALATCTTLFFYLCTIKYLWPLIIIYLLWILMFDRAPEEGGRCFDWARRLPIWRHYAEFFPMTLINESDLDPSKNYIFGYHPHGIISLGAIATFGSEALNFSKRFPGINIRLLTLQTNFTFPIYRDMIMALGLASVSKGSCENILKMGPGSSIAIVVGGAQESLAAKPGTIDLTLKKRLGFIKLALVNGASLVPTLAFGENDLYELYGADNKSKTYKVQQAMKRVLGWTMPLFNGRGVFNYEFGVLPRRKPVHIVIGKPIHVEKVEGSPTEEQLKELQKKYIDALLGIWDRYKDKYAAGRTQELQIVE</sequence>
<evidence type="ECO:0000313" key="18">
    <source>
        <dbReference type="Proteomes" id="UP000193648"/>
    </source>
</evidence>
<dbReference type="RefSeq" id="XP_021880701.1">
    <property type="nucleotide sequence ID" value="XM_022022079.1"/>
</dbReference>
<accession>A0A1Y2GKN6</accession>
<evidence type="ECO:0000256" key="2">
    <source>
        <dbReference type="ARBA" id="ARBA00004771"/>
    </source>
</evidence>
<keyword evidence="11 16" id="KW-1133">Transmembrane helix</keyword>
<evidence type="ECO:0000256" key="8">
    <source>
        <dbReference type="ARBA" id="ARBA00022692"/>
    </source>
</evidence>
<comment type="catalytic activity">
    <reaction evidence="15 16">
        <text>an acyl-CoA + a 1,2-diacyl-sn-glycerol = a triacyl-sn-glycerol + CoA</text>
        <dbReference type="Rhea" id="RHEA:10868"/>
        <dbReference type="ChEBI" id="CHEBI:17815"/>
        <dbReference type="ChEBI" id="CHEBI:57287"/>
        <dbReference type="ChEBI" id="CHEBI:58342"/>
        <dbReference type="ChEBI" id="CHEBI:64615"/>
        <dbReference type="EC" id="2.3.1.20"/>
    </reaction>
</comment>
<evidence type="ECO:0000313" key="17">
    <source>
        <dbReference type="EMBL" id="ORZ13917.1"/>
    </source>
</evidence>
<evidence type="ECO:0000256" key="7">
    <source>
        <dbReference type="ARBA" id="ARBA00022679"/>
    </source>
</evidence>
<keyword evidence="12 16" id="KW-0443">Lipid metabolism</keyword>
<dbReference type="GO" id="GO:0004144">
    <property type="term" value="F:diacylglycerol O-acyltransferase activity"/>
    <property type="evidence" value="ECO:0007669"/>
    <property type="project" value="UniProtKB-UniRule"/>
</dbReference>
<comment type="subcellular location">
    <subcellularLocation>
        <location evidence="1 16">Endoplasmic reticulum membrane</location>
        <topology evidence="1 16">Multi-pass membrane protein</topology>
    </subcellularLocation>
</comment>
<evidence type="ECO:0000256" key="14">
    <source>
        <dbReference type="ARBA" id="ARBA00023315"/>
    </source>
</evidence>
<evidence type="ECO:0000256" key="9">
    <source>
        <dbReference type="ARBA" id="ARBA00022798"/>
    </source>
</evidence>
<evidence type="ECO:0000256" key="13">
    <source>
        <dbReference type="ARBA" id="ARBA00023136"/>
    </source>
</evidence>
<dbReference type="PANTHER" id="PTHR12317:SF0">
    <property type="entry name" value="ACYLTRANSFERASE"/>
    <property type="match status" value="1"/>
</dbReference>
<dbReference type="CDD" id="cd07987">
    <property type="entry name" value="LPLAT_MGAT-like"/>
    <property type="match status" value="1"/>
</dbReference>
<evidence type="ECO:0000256" key="10">
    <source>
        <dbReference type="ARBA" id="ARBA00022824"/>
    </source>
</evidence>
<protein>
    <recommendedName>
        <fullName evidence="5 16">Diacylglycerol O-acyltransferase</fullName>
        <ecNumber evidence="5 16">2.3.1.20</ecNumber>
    </recommendedName>
</protein>
<evidence type="ECO:0000256" key="4">
    <source>
        <dbReference type="ARBA" id="ARBA00005420"/>
    </source>
</evidence>
<evidence type="ECO:0000256" key="5">
    <source>
        <dbReference type="ARBA" id="ARBA00013244"/>
    </source>
</evidence>
<evidence type="ECO:0000256" key="11">
    <source>
        <dbReference type="ARBA" id="ARBA00022989"/>
    </source>
</evidence>
<evidence type="ECO:0000256" key="16">
    <source>
        <dbReference type="RuleBase" id="RU367023"/>
    </source>
</evidence>
<comment type="caution">
    <text evidence="17">The sequence shown here is derived from an EMBL/GenBank/DDBJ whole genome shotgun (WGS) entry which is preliminary data.</text>
</comment>
<keyword evidence="10 16" id="KW-0256">Endoplasmic reticulum</keyword>
<keyword evidence="6 16" id="KW-0444">Lipid biosynthesis</keyword>
<keyword evidence="7 17" id="KW-0808">Transferase</keyword>
<evidence type="ECO:0000256" key="1">
    <source>
        <dbReference type="ARBA" id="ARBA00004477"/>
    </source>
</evidence>
<keyword evidence="8 16" id="KW-0812">Transmembrane</keyword>
<name>A0A1Y2GKN6_9FUNG</name>
<comment type="function">
    <text evidence="16">Catalyzes the terminal and only committed step in triacylglycerol synthesis by using diacylglycerol and fatty acyl CoA as substrates.</text>
</comment>
<keyword evidence="9" id="KW-0319">Glycerol metabolism</keyword>
<dbReference type="STRING" id="64571.A0A1Y2GKN6"/>